<dbReference type="PANTHER" id="PTHR22731:SF3">
    <property type="entry name" value="RIBONUCLEASES P_MRP PROTEIN SUBUNIT POP1"/>
    <property type="match status" value="1"/>
</dbReference>
<reference evidence="8" key="2">
    <citation type="submission" date="2022-10" db="EMBL/GenBank/DDBJ databases">
        <authorList>
            <consortium name="ENA_rothamsted_submissions"/>
            <consortium name="culmorum"/>
            <person name="King R."/>
        </authorList>
    </citation>
    <scope>NUCLEOTIDE SEQUENCE</scope>
</reference>
<keyword evidence="2" id="KW-0819">tRNA processing</keyword>
<dbReference type="InterPro" id="IPR009723">
    <property type="entry name" value="Pop1_N"/>
</dbReference>
<gene>
    <name evidence="8" type="ORF">DIATSA_LOCUS11341</name>
</gene>
<sequence length="795" mass="92432">MLFFRGFYCVKCSIFFFIISIIKTSIKMDETAEFDASIGGTEHLPYTANTLKFAASRSIEIAAMTESILRPSKTKLIFQNLPVHMRRRVMSHNAKRLPNKLRAGHLEQLKKSGLPPKQKRPSRKYRRRPSNLLEEYNRRQKNNIWLETHIWHAKRFHMIERWGYRMAYAPCDKAFRACYRATSAHCLIQDISYYTPVHIMGQEAAIKELFSSVTSNSCGLGICAKAYTDGKREGSIHLYEKNTYPFSYIGKLQFIWDRNDKSKSLWLFVHPSQIKQVELLLTDLINDTFHCTEKRRKLMNNFSENVKIKFLPLTFNRFRMTGPKSHAVLAHSIKCIDNLEKIKENKWIKNLKLSNLYLNERYNYWQNIKNATSPSQIPSNVVVGLVVRDPRLCRPKHRTKSVIENISLDVKPYLDVPTSVSSSPLWDCDVHDSIKKQKLSNTQFIEHITKTQLVPGEINIDDPILQSIPIVLIQRPGSQHSSKKIGYGSGWDIIIPPGYGLQFWQTFIMFGARSGGHRESEHLALEMGDYYLPPDSKSGKEEEKRIETELRNKYFRLPPSKRVNYRKLGIVTPFICPWKILLTDWSDSSVNDFFVLRDRKLLQTLQDCIINKKKLPQNENTASCLVPVYLKIAKKGNLKQNAIICMPEEGDLLVMPQELPCEDPNEKIRKQKRIEHRRQLKQLKRRRNKLKKAEKQVCIYNKSLKCFLSFKYVKVMRELWLPSNIKSCRYTCSRQILGFLPQAGYSFSESRSCGVGFIAFNALNTLLMKKLNQVLVRNVSSKKYRLANICLKIDQ</sequence>
<evidence type="ECO:0000259" key="6">
    <source>
        <dbReference type="Pfam" id="PF08170"/>
    </source>
</evidence>
<dbReference type="Pfam" id="PF06978">
    <property type="entry name" value="POP1_N"/>
    <property type="match status" value="2"/>
</dbReference>
<evidence type="ECO:0000256" key="4">
    <source>
        <dbReference type="SAM" id="MobiDB-lite"/>
    </source>
</evidence>
<dbReference type="PANTHER" id="PTHR22731">
    <property type="entry name" value="RIBONUCLEASES P/MRP PROTEIN SUBUNIT POP1"/>
    <property type="match status" value="1"/>
</dbReference>
<evidence type="ECO:0000256" key="3">
    <source>
        <dbReference type="ARBA" id="ARBA00023242"/>
    </source>
</evidence>
<name>A0A9N9RC63_9NEOP</name>
<dbReference type="Pfam" id="PF22770">
    <property type="entry name" value="POP1_C"/>
    <property type="match status" value="1"/>
</dbReference>
<organism evidence="8 9">
    <name type="scientific">Diatraea saccharalis</name>
    <name type="common">sugarcane borer</name>
    <dbReference type="NCBI Taxonomy" id="40085"/>
    <lineage>
        <taxon>Eukaryota</taxon>
        <taxon>Metazoa</taxon>
        <taxon>Ecdysozoa</taxon>
        <taxon>Arthropoda</taxon>
        <taxon>Hexapoda</taxon>
        <taxon>Insecta</taxon>
        <taxon>Pterygota</taxon>
        <taxon>Neoptera</taxon>
        <taxon>Endopterygota</taxon>
        <taxon>Lepidoptera</taxon>
        <taxon>Glossata</taxon>
        <taxon>Ditrysia</taxon>
        <taxon>Pyraloidea</taxon>
        <taxon>Crambidae</taxon>
        <taxon>Crambinae</taxon>
        <taxon>Diatraea</taxon>
    </lineage>
</organism>
<evidence type="ECO:0000313" key="8">
    <source>
        <dbReference type="EMBL" id="CAG9793930.1"/>
    </source>
</evidence>
<dbReference type="InterPro" id="IPR039182">
    <property type="entry name" value="Pop1"/>
</dbReference>
<feature type="domain" description="POPLD" evidence="6">
    <location>
        <begin position="490"/>
        <end position="578"/>
    </location>
</feature>
<evidence type="ECO:0000259" key="7">
    <source>
        <dbReference type="Pfam" id="PF22770"/>
    </source>
</evidence>
<feature type="domain" description="POP1 C-terminal" evidence="7">
    <location>
        <begin position="624"/>
        <end position="790"/>
    </location>
</feature>
<dbReference type="GO" id="GO:0001682">
    <property type="term" value="P:tRNA 5'-leader removal"/>
    <property type="evidence" value="ECO:0007669"/>
    <property type="project" value="InterPro"/>
</dbReference>
<evidence type="ECO:0000313" key="9">
    <source>
        <dbReference type="Proteomes" id="UP001153714"/>
    </source>
</evidence>
<keyword evidence="3" id="KW-0539">Nucleus</keyword>
<feature type="region of interest" description="Disordered" evidence="4">
    <location>
        <begin position="108"/>
        <end position="130"/>
    </location>
</feature>
<feature type="domain" description="Pop1 N-terminal" evidence="5">
    <location>
        <begin position="53"/>
        <end position="127"/>
    </location>
</feature>
<dbReference type="Pfam" id="PF08170">
    <property type="entry name" value="POPLD"/>
    <property type="match status" value="1"/>
</dbReference>
<proteinExistence type="predicted"/>
<keyword evidence="9" id="KW-1185">Reference proteome</keyword>
<dbReference type="EMBL" id="OU893337">
    <property type="protein sequence ID" value="CAG9793930.1"/>
    <property type="molecule type" value="Genomic_DNA"/>
</dbReference>
<dbReference type="InterPro" id="IPR012590">
    <property type="entry name" value="POPLD_dom"/>
</dbReference>
<comment type="subcellular location">
    <subcellularLocation>
        <location evidence="1">Nucleus</location>
    </subcellularLocation>
</comment>
<dbReference type="Proteomes" id="UP001153714">
    <property type="component" value="Chromosome 6"/>
</dbReference>
<dbReference type="InterPro" id="IPR055079">
    <property type="entry name" value="POP1_C"/>
</dbReference>
<protein>
    <submittedName>
        <fullName evidence="8">Uncharacterized protein</fullName>
    </submittedName>
</protein>
<feature type="domain" description="Pop1 N-terminal" evidence="5">
    <location>
        <begin position="135"/>
        <end position="200"/>
    </location>
</feature>
<dbReference type="OrthoDB" id="442863at2759"/>
<evidence type="ECO:0000256" key="2">
    <source>
        <dbReference type="ARBA" id="ARBA00022694"/>
    </source>
</evidence>
<dbReference type="AlphaFoldDB" id="A0A9N9RC63"/>
<dbReference type="GO" id="GO:0005655">
    <property type="term" value="C:nucleolar ribonuclease P complex"/>
    <property type="evidence" value="ECO:0007669"/>
    <property type="project" value="InterPro"/>
</dbReference>
<feature type="compositionally biased region" description="Basic residues" evidence="4">
    <location>
        <begin position="117"/>
        <end position="129"/>
    </location>
</feature>
<dbReference type="GO" id="GO:0000172">
    <property type="term" value="C:ribonuclease MRP complex"/>
    <property type="evidence" value="ECO:0007669"/>
    <property type="project" value="InterPro"/>
</dbReference>
<accession>A0A9N9RC63</accession>
<reference evidence="8" key="1">
    <citation type="submission" date="2021-12" db="EMBL/GenBank/DDBJ databases">
        <authorList>
            <person name="King R."/>
        </authorList>
    </citation>
    <scope>NUCLEOTIDE SEQUENCE</scope>
</reference>
<evidence type="ECO:0000256" key="1">
    <source>
        <dbReference type="ARBA" id="ARBA00004123"/>
    </source>
</evidence>
<evidence type="ECO:0000259" key="5">
    <source>
        <dbReference type="Pfam" id="PF06978"/>
    </source>
</evidence>